<keyword evidence="2" id="KW-1185">Reference proteome</keyword>
<dbReference type="EMBL" id="ML209484">
    <property type="protein sequence ID" value="TFK58277.1"/>
    <property type="molecule type" value="Genomic_DNA"/>
</dbReference>
<protein>
    <submittedName>
        <fullName evidence="1">Uncharacterized protein</fullName>
    </submittedName>
</protein>
<reference evidence="1 2" key="1">
    <citation type="journal article" date="2019" name="Nat. Ecol. Evol.">
        <title>Megaphylogeny resolves global patterns of mushroom evolution.</title>
        <authorList>
            <person name="Varga T."/>
            <person name="Krizsan K."/>
            <person name="Foldi C."/>
            <person name="Dima B."/>
            <person name="Sanchez-Garcia M."/>
            <person name="Sanchez-Ramirez S."/>
            <person name="Szollosi G.J."/>
            <person name="Szarkandi J.G."/>
            <person name="Papp V."/>
            <person name="Albert L."/>
            <person name="Andreopoulos W."/>
            <person name="Angelini C."/>
            <person name="Antonin V."/>
            <person name="Barry K.W."/>
            <person name="Bougher N.L."/>
            <person name="Buchanan P."/>
            <person name="Buyck B."/>
            <person name="Bense V."/>
            <person name="Catcheside P."/>
            <person name="Chovatia M."/>
            <person name="Cooper J."/>
            <person name="Damon W."/>
            <person name="Desjardin D."/>
            <person name="Finy P."/>
            <person name="Geml J."/>
            <person name="Haridas S."/>
            <person name="Hughes K."/>
            <person name="Justo A."/>
            <person name="Karasinski D."/>
            <person name="Kautmanova I."/>
            <person name="Kiss B."/>
            <person name="Kocsube S."/>
            <person name="Kotiranta H."/>
            <person name="LaButti K.M."/>
            <person name="Lechner B.E."/>
            <person name="Liimatainen K."/>
            <person name="Lipzen A."/>
            <person name="Lukacs Z."/>
            <person name="Mihaltcheva S."/>
            <person name="Morgado L.N."/>
            <person name="Niskanen T."/>
            <person name="Noordeloos M.E."/>
            <person name="Ohm R.A."/>
            <person name="Ortiz-Santana B."/>
            <person name="Ovrebo C."/>
            <person name="Racz N."/>
            <person name="Riley R."/>
            <person name="Savchenko A."/>
            <person name="Shiryaev A."/>
            <person name="Soop K."/>
            <person name="Spirin V."/>
            <person name="Szebenyi C."/>
            <person name="Tomsovsky M."/>
            <person name="Tulloss R.E."/>
            <person name="Uehling J."/>
            <person name="Grigoriev I.V."/>
            <person name="Vagvolgyi C."/>
            <person name="Papp T."/>
            <person name="Martin F.M."/>
            <person name="Miettinen O."/>
            <person name="Hibbett D.S."/>
            <person name="Nagy L.G."/>
        </authorList>
    </citation>
    <scope>NUCLEOTIDE SEQUENCE [LARGE SCALE GENOMIC DNA]</scope>
    <source>
        <strain evidence="1 2">NL-1719</strain>
    </source>
</reference>
<accession>A0ACD2ZXW9</accession>
<name>A0ACD2ZXW9_9AGAR</name>
<sequence length="188" mass="20870">RSWLTRPEAKVVIMFVVEVAARGWPECQQRVKEHVDMILHARQAVGFPAVGVGKNWVVRFMLKHSNQIKMADSRPLEDKHGRGVNPTTNGAWFGVLGGTVTHHNITRRVTFGTDELGVLNRGGERERVVTSRDQQGPQYQQKAGTRDNTTVIVTICADGNSTDTPPAVIFKGATYQVDWVDDNPLNAL</sequence>
<proteinExistence type="predicted"/>
<gene>
    <name evidence="1" type="ORF">BDN72DRAFT_782315</name>
</gene>
<dbReference type="Proteomes" id="UP000308600">
    <property type="component" value="Unassembled WGS sequence"/>
</dbReference>
<feature type="non-terminal residue" evidence="1">
    <location>
        <position position="1"/>
    </location>
</feature>
<evidence type="ECO:0000313" key="2">
    <source>
        <dbReference type="Proteomes" id="UP000308600"/>
    </source>
</evidence>
<organism evidence="1 2">
    <name type="scientific">Pluteus cervinus</name>
    <dbReference type="NCBI Taxonomy" id="181527"/>
    <lineage>
        <taxon>Eukaryota</taxon>
        <taxon>Fungi</taxon>
        <taxon>Dikarya</taxon>
        <taxon>Basidiomycota</taxon>
        <taxon>Agaricomycotina</taxon>
        <taxon>Agaricomycetes</taxon>
        <taxon>Agaricomycetidae</taxon>
        <taxon>Agaricales</taxon>
        <taxon>Pluteineae</taxon>
        <taxon>Pluteaceae</taxon>
        <taxon>Pluteus</taxon>
    </lineage>
</organism>
<evidence type="ECO:0000313" key="1">
    <source>
        <dbReference type="EMBL" id="TFK58277.1"/>
    </source>
</evidence>